<name>A0ABU1IPJ8_9BACL</name>
<dbReference type="RefSeq" id="WP_309866000.1">
    <property type="nucleotide sequence ID" value="NZ_JAVDQG010000004.1"/>
</dbReference>
<keyword evidence="4" id="KW-1185">Reference proteome</keyword>
<dbReference type="InterPro" id="IPR012341">
    <property type="entry name" value="6hp_glycosidase-like_sf"/>
</dbReference>
<sequence length="661" mass="74142">MNHVMKDGALFLHTDGKGNVPAKHGQGWGLYIGNIRLMSRMEWSLEGPPPHLVSGEADGAEGLYRFRQGEEADGFEVGCHRWIHEGILFERWTLKNRSFEAVEQSLTFRFDADFADIRTINQQEGRLEKERHVETKASGLKFSCRGEDGVERSMDVQFTPSPAEVTEEAVTWNLQLAPHGEQVVDVCYLPIVEGKERAVPPALEALADGRRSREAWMESCPILESDDEDLKAGYRRGLSDLYLLLVDSGEGMVPWAGLPWNGAIHGRDSLIAAWQSLMIRPDLAKGVLRTLARHQGRKEDAASGEEPGKIMGECQAQTPEYFSIESTPLFLILLAEWHHWTGDDDFLREMLPHVRKAMDWMDRRVEEGGGWIVSPAGHGWKSSLDVWGERKEEPVAWVDVQGYAIQAKRAWSRTFHYLGNLDDARNLSQEAKEWTKRLIRDFWQEEEGYFSTVRSGGEILPAVTGSPGHLLLAGILDSTRSEAVAERLLKPDLFSGWGIRTLSTDDPDYRPFSRHQGSVWPHDTAWIAAGMIEMGLREAADPLMRALLDAARAFPGHQLPERFAGHSRNNNKPVAAPAACSPQAISAGSLFTLLKGMTGLRPDTPRRLIRLSPHLPEGVNHLHLQGIRIGKGNLDIQMRRWEKETYVQVDRNTTGCQVVIA</sequence>
<evidence type="ECO:0000313" key="4">
    <source>
        <dbReference type="Proteomes" id="UP001185012"/>
    </source>
</evidence>
<comment type="caution">
    <text evidence="3">The sequence shown here is derived from an EMBL/GenBank/DDBJ whole genome shotgun (WGS) entry which is preliminary data.</text>
</comment>
<accession>A0ABU1IPJ8</accession>
<dbReference type="EMBL" id="JAVDQG010000004">
    <property type="protein sequence ID" value="MDR6226323.1"/>
    <property type="molecule type" value="Genomic_DNA"/>
</dbReference>
<dbReference type="SUPFAM" id="SSF48208">
    <property type="entry name" value="Six-hairpin glycosidases"/>
    <property type="match status" value="1"/>
</dbReference>
<dbReference type="InterPro" id="IPR054491">
    <property type="entry name" value="MGH1-like_GH"/>
</dbReference>
<proteinExistence type="predicted"/>
<dbReference type="Pfam" id="PF14742">
    <property type="entry name" value="GDE_N_bis"/>
    <property type="match status" value="1"/>
</dbReference>
<evidence type="ECO:0000313" key="3">
    <source>
        <dbReference type="EMBL" id="MDR6226323.1"/>
    </source>
</evidence>
<feature type="domain" description="Mannosylglycerate hydrolase MGH1-like glycoside hydrolase" evidence="2">
    <location>
        <begin position="268"/>
        <end position="552"/>
    </location>
</feature>
<dbReference type="InterPro" id="IPR008928">
    <property type="entry name" value="6-hairpin_glycosidase_sf"/>
</dbReference>
<evidence type="ECO:0000259" key="2">
    <source>
        <dbReference type="Pfam" id="PF22422"/>
    </source>
</evidence>
<evidence type="ECO:0000259" key="1">
    <source>
        <dbReference type="Pfam" id="PF14742"/>
    </source>
</evidence>
<dbReference type="Proteomes" id="UP001185012">
    <property type="component" value="Unassembled WGS sequence"/>
</dbReference>
<reference evidence="3 4" key="1">
    <citation type="submission" date="2023-07" db="EMBL/GenBank/DDBJ databases">
        <title>Genomic Encyclopedia of Type Strains, Phase IV (KMG-IV): sequencing the most valuable type-strain genomes for metagenomic binning, comparative biology and taxonomic classification.</title>
        <authorList>
            <person name="Goeker M."/>
        </authorList>
    </citation>
    <scope>NUCLEOTIDE SEQUENCE [LARGE SCALE GENOMIC DNA]</scope>
    <source>
        <strain evidence="3 4">DSM 45903</strain>
    </source>
</reference>
<protein>
    <submittedName>
        <fullName evidence="3">Glycogen debranching enzyme</fullName>
    </submittedName>
</protein>
<gene>
    <name evidence="3" type="ORF">JOE21_002329</name>
</gene>
<feature type="domain" description="Putative glycogen debranching enzyme N-terminal" evidence="1">
    <location>
        <begin position="6"/>
        <end position="186"/>
    </location>
</feature>
<dbReference type="Gene3D" id="1.50.10.10">
    <property type="match status" value="1"/>
</dbReference>
<organism evidence="3 4">
    <name type="scientific">Desmospora profundinema</name>
    <dbReference type="NCBI Taxonomy" id="1571184"/>
    <lineage>
        <taxon>Bacteria</taxon>
        <taxon>Bacillati</taxon>
        <taxon>Bacillota</taxon>
        <taxon>Bacilli</taxon>
        <taxon>Bacillales</taxon>
        <taxon>Thermoactinomycetaceae</taxon>
        <taxon>Desmospora</taxon>
    </lineage>
</organism>
<dbReference type="Pfam" id="PF22422">
    <property type="entry name" value="MGH1-like_GH"/>
    <property type="match status" value="1"/>
</dbReference>
<dbReference type="InterPro" id="IPR032856">
    <property type="entry name" value="GDE_N_bis"/>
</dbReference>